<reference evidence="2" key="1">
    <citation type="submission" date="2023-08" db="EMBL/GenBank/DDBJ databases">
        <title>Black Yeasts Isolated from many extreme environments.</title>
        <authorList>
            <person name="Coleine C."/>
            <person name="Stajich J.E."/>
            <person name="Selbmann L."/>
        </authorList>
    </citation>
    <scope>NUCLEOTIDE SEQUENCE</scope>
    <source>
        <strain evidence="2">CCFEE 5401</strain>
    </source>
</reference>
<sequence length="454" mass="50137">MSRGSADYTTPGTNEGSDDWMEDGPVNPVNNTIAISSYHDTWYDVPSQQQWDAIEQNSHRVSLLPILKPQPAQAQTLPVSTQLYRGRAYSWASQYAQSNTTIQSANITRVASSPAKKEVRLSKINWDFDQTTNVFRWSQHKPWEKWEYGMKEKLIHASEDVIRHHTTAAGLLTRFKKSWFTQAERTQDDTPSLAVCIATCAAGYEMGWLCAKPDCTECESTAGDDCYTELTTGAAASHTIYNVPTKDGRTARAVRQDRQARMARDPVYKRQMLALRSSTVFTPGRYGERALTKALRRRTTDPEAAASVTQSRKHAPLRHNNSSLAPPAFGSVNQMPLRPHNPPTPPPFLGNNETSAQYRTTFAFSTAALPIRQAGPAPAFPAAGTRTTNSTTPILPPASPEYVPSSSWAELEARVLSLRDYQAEPQDRSLGFTAAQWEGCPPGYMPVVDGAPGS</sequence>
<dbReference type="AlphaFoldDB" id="A0AAN7TI83"/>
<gene>
    <name evidence="2" type="ORF">LTR62_005118</name>
</gene>
<comment type="caution">
    <text evidence="2">The sequence shown here is derived from an EMBL/GenBank/DDBJ whole genome shotgun (WGS) entry which is preliminary data.</text>
</comment>
<evidence type="ECO:0000256" key="1">
    <source>
        <dbReference type="SAM" id="MobiDB-lite"/>
    </source>
</evidence>
<feature type="region of interest" description="Disordered" evidence="1">
    <location>
        <begin position="380"/>
        <end position="399"/>
    </location>
</feature>
<evidence type="ECO:0000313" key="3">
    <source>
        <dbReference type="Proteomes" id="UP001310890"/>
    </source>
</evidence>
<name>A0AAN7TI83_9PEZI</name>
<organism evidence="2 3">
    <name type="scientific">Meristemomyces frigidus</name>
    <dbReference type="NCBI Taxonomy" id="1508187"/>
    <lineage>
        <taxon>Eukaryota</taxon>
        <taxon>Fungi</taxon>
        <taxon>Dikarya</taxon>
        <taxon>Ascomycota</taxon>
        <taxon>Pezizomycotina</taxon>
        <taxon>Dothideomycetes</taxon>
        <taxon>Dothideomycetidae</taxon>
        <taxon>Mycosphaerellales</taxon>
        <taxon>Teratosphaeriaceae</taxon>
        <taxon>Meristemomyces</taxon>
    </lineage>
</organism>
<dbReference type="Proteomes" id="UP001310890">
    <property type="component" value="Unassembled WGS sequence"/>
</dbReference>
<accession>A0AAN7TI83</accession>
<protein>
    <submittedName>
        <fullName evidence="2">Uncharacterized protein</fullName>
    </submittedName>
</protein>
<feature type="region of interest" description="Disordered" evidence="1">
    <location>
        <begin position="294"/>
        <end position="341"/>
    </location>
</feature>
<feature type="region of interest" description="Disordered" evidence="1">
    <location>
        <begin position="1"/>
        <end position="24"/>
    </location>
</feature>
<evidence type="ECO:0000313" key="2">
    <source>
        <dbReference type="EMBL" id="KAK5117695.1"/>
    </source>
</evidence>
<dbReference type="EMBL" id="JAVRRL010000004">
    <property type="protein sequence ID" value="KAK5117695.1"/>
    <property type="molecule type" value="Genomic_DNA"/>
</dbReference>
<proteinExistence type="predicted"/>